<reference evidence="2" key="1">
    <citation type="submission" date="2020-06" db="EMBL/GenBank/DDBJ databases">
        <title>WGS assembly of Ceratodon purpureus strain R40.</title>
        <authorList>
            <person name="Carey S.B."/>
            <person name="Jenkins J."/>
            <person name="Shu S."/>
            <person name="Lovell J.T."/>
            <person name="Sreedasyam A."/>
            <person name="Maumus F."/>
            <person name="Tiley G.P."/>
            <person name="Fernandez-Pozo N."/>
            <person name="Barry K."/>
            <person name="Chen C."/>
            <person name="Wang M."/>
            <person name="Lipzen A."/>
            <person name="Daum C."/>
            <person name="Saski C.A."/>
            <person name="Payton A.C."/>
            <person name="Mcbreen J.C."/>
            <person name="Conrad R.E."/>
            <person name="Kollar L.M."/>
            <person name="Olsson S."/>
            <person name="Huttunen S."/>
            <person name="Landis J.B."/>
            <person name="Wickett N.J."/>
            <person name="Johnson M.G."/>
            <person name="Rensing S.A."/>
            <person name="Grimwood J."/>
            <person name="Schmutz J."/>
            <person name="Mcdaniel S.F."/>
        </authorList>
    </citation>
    <scope>NUCLEOTIDE SEQUENCE</scope>
    <source>
        <strain evidence="2">R40</strain>
    </source>
</reference>
<comment type="caution">
    <text evidence="2">The sequence shown here is derived from an EMBL/GenBank/DDBJ whole genome shotgun (WGS) entry which is preliminary data.</text>
</comment>
<sequence length="115" mass="13436">MPDDSSKRSWNEFVRKVASNRANPNWNRANPNWNRAQRDAVAACTHHNLLGSGGIDSFNRDFMERYGMRPPYEYVHHVREIGRERFREEFNQCGFGDVHDDEEEEADFAAESSET</sequence>
<dbReference type="EMBL" id="CM026426">
    <property type="protein sequence ID" value="KAG0571728.1"/>
    <property type="molecule type" value="Genomic_DNA"/>
</dbReference>
<evidence type="ECO:0000256" key="1">
    <source>
        <dbReference type="SAM" id="MobiDB-lite"/>
    </source>
</evidence>
<name>A0A8T0HM46_CERPU</name>
<dbReference type="Proteomes" id="UP000822688">
    <property type="component" value="Chromosome V"/>
</dbReference>
<feature type="region of interest" description="Disordered" evidence="1">
    <location>
        <begin position="95"/>
        <end position="115"/>
    </location>
</feature>
<gene>
    <name evidence="2" type="ORF">KC19_VG037700</name>
</gene>
<protein>
    <submittedName>
        <fullName evidence="2">Uncharacterized protein</fullName>
    </submittedName>
</protein>
<dbReference type="AlphaFoldDB" id="A0A8T0HM46"/>
<organism evidence="2 3">
    <name type="scientific">Ceratodon purpureus</name>
    <name type="common">Fire moss</name>
    <name type="synonym">Dicranum purpureum</name>
    <dbReference type="NCBI Taxonomy" id="3225"/>
    <lineage>
        <taxon>Eukaryota</taxon>
        <taxon>Viridiplantae</taxon>
        <taxon>Streptophyta</taxon>
        <taxon>Embryophyta</taxon>
        <taxon>Bryophyta</taxon>
        <taxon>Bryophytina</taxon>
        <taxon>Bryopsida</taxon>
        <taxon>Dicranidae</taxon>
        <taxon>Pseudoditrichales</taxon>
        <taxon>Ditrichaceae</taxon>
        <taxon>Ceratodon</taxon>
    </lineage>
</organism>
<keyword evidence="3" id="KW-1185">Reference proteome</keyword>
<feature type="compositionally biased region" description="Acidic residues" evidence="1">
    <location>
        <begin position="99"/>
        <end position="115"/>
    </location>
</feature>
<evidence type="ECO:0000313" key="3">
    <source>
        <dbReference type="Proteomes" id="UP000822688"/>
    </source>
</evidence>
<evidence type="ECO:0000313" key="2">
    <source>
        <dbReference type="EMBL" id="KAG0571728.1"/>
    </source>
</evidence>
<accession>A0A8T0HM46</accession>
<proteinExistence type="predicted"/>